<comment type="caution">
    <text evidence="1">The sequence shown here is derived from an EMBL/GenBank/DDBJ whole genome shotgun (WGS) entry which is preliminary data.</text>
</comment>
<keyword evidence="2" id="KW-1185">Reference proteome</keyword>
<organism evidence="1 2">
    <name type="scientific">Meloidogyne enterolobii</name>
    <name type="common">Root-knot nematode worm</name>
    <name type="synonym">Meloidogyne mayaguensis</name>
    <dbReference type="NCBI Taxonomy" id="390850"/>
    <lineage>
        <taxon>Eukaryota</taxon>
        <taxon>Metazoa</taxon>
        <taxon>Ecdysozoa</taxon>
        <taxon>Nematoda</taxon>
        <taxon>Chromadorea</taxon>
        <taxon>Rhabditida</taxon>
        <taxon>Tylenchina</taxon>
        <taxon>Tylenchomorpha</taxon>
        <taxon>Tylenchoidea</taxon>
        <taxon>Meloidogynidae</taxon>
        <taxon>Meloidogyninae</taxon>
        <taxon>Meloidogyne</taxon>
    </lineage>
</organism>
<name>A0ACB1B296_MELEN</name>
<accession>A0ACB1B296</accession>
<proteinExistence type="predicted"/>
<dbReference type="EMBL" id="CAVMJV010000161">
    <property type="protein sequence ID" value="CAK5117959.1"/>
    <property type="molecule type" value="Genomic_DNA"/>
</dbReference>
<evidence type="ECO:0000313" key="1">
    <source>
        <dbReference type="EMBL" id="CAK5117959.1"/>
    </source>
</evidence>
<sequence length="373" mass="41366">MVVGLLLWFGGMLVGWWLASTVLCNLFKNASIFTRSLDPSNIASSFKLIFSKKSNYNKLPAIVWDDHNEQRSSDVDNSYGEWGNFVINSGASTSFDQMPPPQTSVPSNLPTTIMANGNSDAFHCHNRFENELNVNETSKRATRVLWLSIGVCLLFMICEVIGGIWAQSLAIITDAAHLLTDLASMLISLFSIYIASRPASQRMSFGWHRAEVFGAFVSICLIWVVTGILGNYDIDATIMSITAAIGVGVNFIMGFLLYFGGHSHSHNGTTHAHENGGRRRNEIDSEYSNVDPNFSEEDERFPLVQQNNNDEAKLHSANQANINVRAAFIHVLGDLIQSCGVLFAGLMIFWEPSLQILDPICTLVFAIIVLRYF</sequence>
<gene>
    <name evidence="1" type="ORF">MENTE1834_LOCUS46151</name>
</gene>
<dbReference type="Proteomes" id="UP001497535">
    <property type="component" value="Unassembled WGS sequence"/>
</dbReference>
<protein>
    <submittedName>
        <fullName evidence="1">Uncharacterized protein</fullName>
    </submittedName>
</protein>
<evidence type="ECO:0000313" key="2">
    <source>
        <dbReference type="Proteomes" id="UP001497535"/>
    </source>
</evidence>
<reference evidence="1" key="1">
    <citation type="submission" date="2023-11" db="EMBL/GenBank/DDBJ databases">
        <authorList>
            <person name="Poullet M."/>
        </authorList>
    </citation>
    <scope>NUCLEOTIDE SEQUENCE</scope>
    <source>
        <strain evidence="1">E1834</strain>
    </source>
</reference>